<evidence type="ECO:0000259" key="1">
    <source>
        <dbReference type="PROSITE" id="PS50213"/>
    </source>
</evidence>
<dbReference type="InterPro" id="IPR026444">
    <property type="entry name" value="Secre_tail"/>
</dbReference>
<dbReference type="InterPro" id="IPR036378">
    <property type="entry name" value="FAS1_dom_sf"/>
</dbReference>
<dbReference type="SMART" id="SM00554">
    <property type="entry name" value="FAS1"/>
    <property type="match status" value="4"/>
</dbReference>
<dbReference type="AlphaFoldDB" id="A0A1M6BVD8"/>
<accession>A0A1M6BVD8</accession>
<dbReference type="InterPro" id="IPR000782">
    <property type="entry name" value="FAS1_domain"/>
</dbReference>
<feature type="domain" description="FAS1" evidence="1">
    <location>
        <begin position="312"/>
        <end position="452"/>
    </location>
</feature>
<sequence>MKHFRLFFIATMVISTIGLSAKATKVVDIIAGSENHTILETAIVESNLEDDLRGAGPFTIFAPTDAAFQALPEGTIDALLSDSRGALTDILLHHVLDGKVMSSDLSDGMTANTYYGEDLGISVNDEGVFIDGAKVTVADLEADNGVVHVIDVVLLPDEYKHLAEIPETVVDIATSDDNFSNLVAALTREDLTIDFVGSLTGEGPFTVFAPTNAAFAALLDELGASSLDDIATETLEAVLQMHVLSGKVMSTDLSEGLTAETLLGQELTFSLEGGAKITDPNGRVSNITAVDIEAQNGVVHVIDTVILPDQRPETVVDIAISDDNFSILVAALTREDLTIDFVGALTGEGPFTVFAPTNAAFAALLDELGATSLNDIDTETLEAVLQMHVLAGKVMSADLSEGLMAETLLGQELTFSLEDGAKVIDPNGRVSNITAVDIEAQNGVVHVIDTVILSDLRPETVVDIATGNEDFSILVQALTREDLTIDFVSALTGEGPFTVFAPTNAAFAALLNELGATSLGDIATETLEAVLQMHVLSGKVMSTDLSEGLMAETLLGQELTFSLEDGAKVTDPNGRVSNITAVDIEAQNGVVHVIDTVILMDLTPTSVTTLKEIRFDFYPNPAAGYITVRTDEIGSTVQIIDISGKLIRTEKVVSSGQQIDLSGVKSGVYFISLENGFNKVTEKLIVR</sequence>
<proteinExistence type="predicted"/>
<dbReference type="GO" id="GO:0005615">
    <property type="term" value="C:extracellular space"/>
    <property type="evidence" value="ECO:0007669"/>
    <property type="project" value="TreeGrafter"/>
</dbReference>
<dbReference type="Pfam" id="PF02469">
    <property type="entry name" value="Fasciclin"/>
    <property type="match status" value="4"/>
</dbReference>
<name>A0A1M6BVD8_9BACT</name>
<dbReference type="Gene3D" id="2.30.180.10">
    <property type="entry name" value="FAS1 domain"/>
    <property type="match status" value="4"/>
</dbReference>
<feature type="domain" description="FAS1" evidence="1">
    <location>
        <begin position="23"/>
        <end position="154"/>
    </location>
</feature>
<gene>
    <name evidence="2" type="ORF">SAMN05444280_10339</name>
</gene>
<dbReference type="Proteomes" id="UP000184050">
    <property type="component" value="Unassembled WGS sequence"/>
</dbReference>
<dbReference type="SUPFAM" id="SSF82153">
    <property type="entry name" value="FAS1 domain"/>
    <property type="match status" value="4"/>
</dbReference>
<feature type="domain" description="FAS1" evidence="1">
    <location>
        <begin position="458"/>
        <end position="598"/>
    </location>
</feature>
<dbReference type="Pfam" id="PF18962">
    <property type="entry name" value="Por_Secre_tail"/>
    <property type="match status" value="1"/>
</dbReference>
<evidence type="ECO:0000313" key="2">
    <source>
        <dbReference type="EMBL" id="SHI52494.1"/>
    </source>
</evidence>
<feature type="domain" description="FAS1" evidence="1">
    <location>
        <begin position="166"/>
        <end position="306"/>
    </location>
</feature>
<reference evidence="2 3" key="1">
    <citation type="submission" date="2016-11" db="EMBL/GenBank/DDBJ databases">
        <authorList>
            <person name="Jaros S."/>
            <person name="Januszkiewicz K."/>
            <person name="Wedrychowicz H."/>
        </authorList>
    </citation>
    <scope>NUCLEOTIDE SEQUENCE [LARGE SCALE GENOMIC DNA]</scope>
    <source>
        <strain evidence="2 3">DSM 27063</strain>
    </source>
</reference>
<dbReference type="OrthoDB" id="1119934at2"/>
<protein>
    <submittedName>
        <fullName evidence="2">Transforming growth factor-beta-induced protein</fullName>
    </submittedName>
</protein>
<dbReference type="PROSITE" id="PS50213">
    <property type="entry name" value="FAS1"/>
    <property type="match status" value="4"/>
</dbReference>
<organism evidence="2 3">
    <name type="scientific">Tangfeifania diversioriginum</name>
    <dbReference type="NCBI Taxonomy" id="1168035"/>
    <lineage>
        <taxon>Bacteria</taxon>
        <taxon>Pseudomonadati</taxon>
        <taxon>Bacteroidota</taxon>
        <taxon>Bacteroidia</taxon>
        <taxon>Marinilabiliales</taxon>
        <taxon>Prolixibacteraceae</taxon>
        <taxon>Tangfeifania</taxon>
    </lineage>
</organism>
<keyword evidence="3" id="KW-1185">Reference proteome</keyword>
<dbReference type="PANTHER" id="PTHR10900:SF77">
    <property type="entry name" value="FI19380P1"/>
    <property type="match status" value="1"/>
</dbReference>
<dbReference type="RefSeq" id="WP_083578058.1">
    <property type="nucleotide sequence ID" value="NZ_FQZE01000003.1"/>
</dbReference>
<dbReference type="EMBL" id="FQZE01000003">
    <property type="protein sequence ID" value="SHI52494.1"/>
    <property type="molecule type" value="Genomic_DNA"/>
</dbReference>
<evidence type="ECO:0000313" key="3">
    <source>
        <dbReference type="Proteomes" id="UP000184050"/>
    </source>
</evidence>
<dbReference type="NCBIfam" id="TIGR04183">
    <property type="entry name" value="Por_Secre_tail"/>
    <property type="match status" value="1"/>
</dbReference>
<dbReference type="InterPro" id="IPR050904">
    <property type="entry name" value="Adhesion/Biosynth-related"/>
</dbReference>
<dbReference type="PANTHER" id="PTHR10900">
    <property type="entry name" value="PERIOSTIN-RELATED"/>
    <property type="match status" value="1"/>
</dbReference>
<dbReference type="FunFam" id="2.30.180.10:FF:000032">
    <property type="entry name" value="Fasciclin domain-containing protein, putative"/>
    <property type="match status" value="4"/>
</dbReference>